<feature type="domain" description="Protein kinase" evidence="2">
    <location>
        <begin position="35"/>
        <end position="163"/>
    </location>
</feature>
<protein>
    <recommendedName>
        <fullName evidence="2">Protein kinase domain-containing protein</fullName>
    </recommendedName>
</protein>
<keyword evidence="1" id="KW-0812">Transmembrane</keyword>
<dbReference type="InterPro" id="IPR000719">
    <property type="entry name" value="Prot_kinase_dom"/>
</dbReference>
<proteinExistence type="predicted"/>
<dbReference type="InterPro" id="IPR002523">
    <property type="entry name" value="MgTranspt_CorA/ZnTranspt_ZntB"/>
</dbReference>
<dbReference type="Pfam" id="PF07714">
    <property type="entry name" value="PK_Tyr_Ser-Thr"/>
    <property type="match status" value="1"/>
</dbReference>
<dbReference type="SUPFAM" id="SSF56112">
    <property type="entry name" value="Protein kinase-like (PK-like)"/>
    <property type="match status" value="1"/>
</dbReference>
<dbReference type="GO" id="GO:0005524">
    <property type="term" value="F:ATP binding"/>
    <property type="evidence" value="ECO:0007669"/>
    <property type="project" value="InterPro"/>
</dbReference>
<dbReference type="InterPro" id="IPR011009">
    <property type="entry name" value="Kinase-like_dom_sf"/>
</dbReference>
<accession>A0A6A3JYM2</accession>
<organism evidence="3 4">
    <name type="scientific">Phytophthora rubi</name>
    <dbReference type="NCBI Taxonomy" id="129364"/>
    <lineage>
        <taxon>Eukaryota</taxon>
        <taxon>Sar</taxon>
        <taxon>Stramenopiles</taxon>
        <taxon>Oomycota</taxon>
        <taxon>Peronosporomycetes</taxon>
        <taxon>Peronosporales</taxon>
        <taxon>Peronosporaceae</taxon>
        <taxon>Phytophthora</taxon>
    </lineage>
</organism>
<keyword evidence="1" id="KW-1133">Transmembrane helix</keyword>
<dbReference type="GO" id="GO:0004672">
    <property type="term" value="F:protein kinase activity"/>
    <property type="evidence" value="ECO:0007669"/>
    <property type="project" value="InterPro"/>
</dbReference>
<dbReference type="OrthoDB" id="4062651at2759"/>
<dbReference type="Proteomes" id="UP000435112">
    <property type="component" value="Unassembled WGS sequence"/>
</dbReference>
<dbReference type="InterPro" id="IPR001245">
    <property type="entry name" value="Ser-Thr/Tyr_kinase_cat_dom"/>
</dbReference>
<evidence type="ECO:0000313" key="3">
    <source>
        <dbReference type="EMBL" id="KAE9000380.1"/>
    </source>
</evidence>
<evidence type="ECO:0000313" key="4">
    <source>
        <dbReference type="Proteomes" id="UP000435112"/>
    </source>
</evidence>
<name>A0A6A3JYM2_9STRA</name>
<evidence type="ECO:0000259" key="2">
    <source>
        <dbReference type="PROSITE" id="PS50011"/>
    </source>
</evidence>
<comment type="caution">
    <text evidence="3">The sequence shown here is derived from an EMBL/GenBank/DDBJ whole genome shotgun (WGS) entry which is preliminary data.</text>
</comment>
<dbReference type="PROSITE" id="PS50011">
    <property type="entry name" value="PROTEIN_KINASE_DOM"/>
    <property type="match status" value="1"/>
</dbReference>
<dbReference type="AlphaFoldDB" id="A0A6A3JYM2"/>
<feature type="transmembrane region" description="Helical" evidence="1">
    <location>
        <begin position="48"/>
        <end position="69"/>
    </location>
</feature>
<evidence type="ECO:0000256" key="1">
    <source>
        <dbReference type="SAM" id="Phobius"/>
    </source>
</evidence>
<dbReference type="EMBL" id="QXFU01001534">
    <property type="protein sequence ID" value="KAE9000380.1"/>
    <property type="molecule type" value="Genomic_DNA"/>
</dbReference>
<sequence length="163" mass="18614">MKTGRQQWKLQGDLAVIEEECEHNLDRCRSLVDDFNNTRASQQNDVSYISELIAAIFLPAGFLTGMNFLRRRITTADEGMLLKMEKKLNLLHEMSHPNLVQVFGASHANSAQFIVYEDVVSGNLSSFLARSGANKRQMWAKLYQAPIRLDFIHKKGTWRSKAK</sequence>
<dbReference type="Pfam" id="PF01544">
    <property type="entry name" value="CorA"/>
    <property type="match status" value="1"/>
</dbReference>
<reference evidence="3 4" key="1">
    <citation type="submission" date="2018-09" db="EMBL/GenBank/DDBJ databases">
        <title>Genomic investigation of the strawberry pathogen Phytophthora fragariae indicates pathogenicity is determined by transcriptional variation in three key races.</title>
        <authorList>
            <person name="Adams T.M."/>
            <person name="Armitage A.D."/>
            <person name="Sobczyk M.K."/>
            <person name="Bates H.J."/>
            <person name="Dunwell J.M."/>
            <person name="Nellist C.F."/>
            <person name="Harrison R.J."/>
        </authorList>
    </citation>
    <scope>NUCLEOTIDE SEQUENCE [LARGE SCALE GENOMIC DNA]</scope>
    <source>
        <strain evidence="3 4">SCRP324</strain>
    </source>
</reference>
<dbReference type="Gene3D" id="1.10.510.10">
    <property type="entry name" value="Transferase(Phosphotransferase) domain 1"/>
    <property type="match status" value="1"/>
</dbReference>
<keyword evidence="1" id="KW-0472">Membrane</keyword>
<gene>
    <name evidence="3" type="ORF">PR002_g18211</name>
</gene>